<dbReference type="PANTHER" id="PTHR43270">
    <property type="entry name" value="BETA-ALA-HIS DIPEPTIDASE"/>
    <property type="match status" value="1"/>
</dbReference>
<proteinExistence type="predicted"/>
<dbReference type="PANTHER" id="PTHR43270:SF12">
    <property type="entry name" value="SUCCINYL-DIAMINOPIMELATE DESUCCINYLASE"/>
    <property type="match status" value="1"/>
</dbReference>
<evidence type="ECO:0000256" key="1">
    <source>
        <dbReference type="ARBA" id="ARBA00022670"/>
    </source>
</evidence>
<protein>
    <submittedName>
        <fullName evidence="4">M20/M25/M40 family metallo-hydrolase</fullName>
    </submittedName>
</protein>
<dbReference type="InterPro" id="IPR002933">
    <property type="entry name" value="Peptidase_M20"/>
</dbReference>
<dbReference type="Pfam" id="PF01546">
    <property type="entry name" value="Peptidase_M20"/>
    <property type="match status" value="1"/>
</dbReference>
<keyword evidence="3 4" id="KW-0378">Hydrolase</keyword>
<keyword evidence="2" id="KW-0479">Metal-binding</keyword>
<gene>
    <name evidence="4" type="ORF">GS660_09265</name>
</gene>
<dbReference type="InterPro" id="IPR051458">
    <property type="entry name" value="Cyt/Met_Dipeptidase"/>
</dbReference>
<accession>A0A6L8VFY5</accession>
<dbReference type="GO" id="GO:0006508">
    <property type="term" value="P:proteolysis"/>
    <property type="evidence" value="ECO:0007669"/>
    <property type="project" value="UniProtKB-KW"/>
</dbReference>
<evidence type="ECO:0000256" key="3">
    <source>
        <dbReference type="ARBA" id="ARBA00022801"/>
    </source>
</evidence>
<comment type="caution">
    <text evidence="4">The sequence shown here is derived from an EMBL/GenBank/DDBJ whole genome shotgun (WGS) entry which is preliminary data.</text>
</comment>
<dbReference type="SUPFAM" id="SSF53187">
    <property type="entry name" value="Zn-dependent exopeptidases"/>
    <property type="match status" value="1"/>
</dbReference>
<dbReference type="Gene3D" id="3.40.630.10">
    <property type="entry name" value="Zn peptidases"/>
    <property type="match status" value="1"/>
</dbReference>
<keyword evidence="5" id="KW-1185">Reference proteome</keyword>
<dbReference type="GO" id="GO:0008233">
    <property type="term" value="F:peptidase activity"/>
    <property type="evidence" value="ECO:0007669"/>
    <property type="project" value="UniProtKB-KW"/>
</dbReference>
<evidence type="ECO:0000313" key="5">
    <source>
        <dbReference type="Proteomes" id="UP000477083"/>
    </source>
</evidence>
<sequence length="459" mass="48556">MPDRHAAIRTASEALASGAFQRRLADLVSVPTVSTAAACGPVMRHYLAELLAPDLHDLGFVCTVLDNPAATDLPFLLAERIEDPGFQTVLIYGHGDVVAGGEGWSDGLAPFRLARAHGRLYGRGTADNKGQHSVNVAALRAVLEVRGSLGFNCRLLIETGEERGSPGLAQLLHEWADRLSADVLIASDGPRLEIGRPTIYLGARGSLRFMLHVATHDRPHHSGHWGGLLTDPAIRLAHALASLTDATGSLLVPEWRPESLTDEVRHAIADCGVGDVQDLIDPHWGEPGLTPAERVFGWNSLTILAQASGDISAPVAAISASARAVCQLRFVVGTDAEDIVPALRRHLEAAGLADVQVQEVAGSLSPATRLAADSPWVHLAAASITRTLGTAPAILPNIGGSIPNHVFAHIARLPTIWIPHSYRGCGQHAADEHLDLSIAAQGLQLMAGLFWDIGSAGRS</sequence>
<dbReference type="GO" id="GO:0046872">
    <property type="term" value="F:metal ion binding"/>
    <property type="evidence" value="ECO:0007669"/>
    <property type="project" value="UniProtKB-KW"/>
</dbReference>
<dbReference type="Gene3D" id="3.30.70.360">
    <property type="match status" value="1"/>
</dbReference>
<dbReference type="EMBL" id="WWNR01000005">
    <property type="protein sequence ID" value="MZQ89278.1"/>
    <property type="molecule type" value="Genomic_DNA"/>
</dbReference>
<dbReference type="Proteomes" id="UP000477083">
    <property type="component" value="Unassembled WGS sequence"/>
</dbReference>
<evidence type="ECO:0000256" key="2">
    <source>
        <dbReference type="ARBA" id="ARBA00022723"/>
    </source>
</evidence>
<name>A0A6L8VFY5_9RHOB</name>
<reference evidence="4 5" key="1">
    <citation type="submission" date="2020-01" db="EMBL/GenBank/DDBJ databases">
        <title>Frigidibacter albus SP32T (=CGMCC 1.13995T).</title>
        <authorList>
            <person name="Liao X."/>
        </authorList>
    </citation>
    <scope>NUCLEOTIDE SEQUENCE [LARGE SCALE GENOMIC DNA]</scope>
    <source>
        <strain evidence="4 5">SP32</strain>
    </source>
</reference>
<dbReference type="RefSeq" id="WP_161345720.1">
    <property type="nucleotide sequence ID" value="NZ_BMGW01000005.1"/>
</dbReference>
<dbReference type="OrthoDB" id="9761532at2"/>
<dbReference type="NCBIfam" id="NF005478">
    <property type="entry name" value="PRK07079.1"/>
    <property type="match status" value="1"/>
</dbReference>
<keyword evidence="1" id="KW-0645">Protease</keyword>
<dbReference type="AlphaFoldDB" id="A0A6L8VFY5"/>
<evidence type="ECO:0000313" key="4">
    <source>
        <dbReference type="EMBL" id="MZQ89278.1"/>
    </source>
</evidence>
<organism evidence="4 5">
    <name type="scientific">Frigidibacter albus</name>
    <dbReference type="NCBI Taxonomy" id="1465486"/>
    <lineage>
        <taxon>Bacteria</taxon>
        <taxon>Pseudomonadati</taxon>
        <taxon>Pseudomonadota</taxon>
        <taxon>Alphaproteobacteria</taxon>
        <taxon>Rhodobacterales</taxon>
        <taxon>Paracoccaceae</taxon>
        <taxon>Frigidibacter</taxon>
    </lineage>
</organism>